<dbReference type="KEGG" id="bfo:118420856"/>
<dbReference type="PANTHER" id="PTHR23052:SF1">
    <property type="entry name" value="AXONEMAL DYNEIN LIGHT CHAIN DOMAIN-CONTAINING PROTEIN 1"/>
    <property type="match status" value="1"/>
</dbReference>
<dbReference type="OMA" id="KKECYEW"/>
<feature type="compositionally biased region" description="Basic residues" evidence="2">
    <location>
        <begin position="1095"/>
        <end position="1106"/>
    </location>
</feature>
<keyword evidence="3" id="KW-1185">Reference proteome</keyword>
<feature type="compositionally biased region" description="Basic and acidic residues" evidence="2">
    <location>
        <begin position="114"/>
        <end position="126"/>
    </location>
</feature>
<dbReference type="InterPro" id="IPR019347">
    <property type="entry name" value="Axonemal_dynein_light_chain"/>
</dbReference>
<dbReference type="Proteomes" id="UP000001554">
    <property type="component" value="Chromosome 8"/>
</dbReference>
<dbReference type="GeneID" id="118420856"/>
<dbReference type="Pfam" id="PF10211">
    <property type="entry name" value="Ax_dynein_light"/>
    <property type="match status" value="1"/>
</dbReference>
<protein>
    <submittedName>
        <fullName evidence="4">Axonemal dynein light chain domain-containing protein 1-like isoform X1</fullName>
    </submittedName>
</protein>
<evidence type="ECO:0000256" key="1">
    <source>
        <dbReference type="ARBA" id="ARBA00023054"/>
    </source>
</evidence>
<feature type="region of interest" description="Disordered" evidence="2">
    <location>
        <begin position="1030"/>
        <end position="1106"/>
    </location>
</feature>
<feature type="compositionally biased region" description="Basic and acidic residues" evidence="2">
    <location>
        <begin position="945"/>
        <end position="955"/>
    </location>
</feature>
<keyword evidence="1" id="KW-0175">Coiled coil</keyword>
<gene>
    <name evidence="4" type="primary">LOC118420856</name>
</gene>
<dbReference type="InterPro" id="IPR052845">
    <property type="entry name" value="Axonemal_dynein_LC_domain"/>
</dbReference>
<reference evidence="4" key="2">
    <citation type="submission" date="2025-08" db="UniProtKB">
        <authorList>
            <consortium name="RefSeq"/>
        </authorList>
    </citation>
    <scope>IDENTIFICATION</scope>
    <source>
        <strain evidence="4">S238N-H82</strain>
        <tissue evidence="4">Testes</tissue>
    </source>
</reference>
<evidence type="ECO:0000313" key="3">
    <source>
        <dbReference type="Proteomes" id="UP000001554"/>
    </source>
</evidence>
<dbReference type="PANTHER" id="PTHR23052">
    <property type="entry name" value="AXONEMAL DYNEIN LIGHT CHAIN DOMAIN-CONTAINING PROTEIN 1"/>
    <property type="match status" value="1"/>
</dbReference>
<name>A0A9J7LKF3_BRAFL</name>
<dbReference type="RefSeq" id="XP_035683793.1">
    <property type="nucleotide sequence ID" value="XM_035827900.1"/>
</dbReference>
<dbReference type="OrthoDB" id="1927454at2759"/>
<feature type="compositionally biased region" description="Basic and acidic residues" evidence="2">
    <location>
        <begin position="978"/>
        <end position="996"/>
    </location>
</feature>
<organism evidence="3 4">
    <name type="scientific">Branchiostoma floridae</name>
    <name type="common">Florida lancelet</name>
    <name type="synonym">Amphioxus</name>
    <dbReference type="NCBI Taxonomy" id="7739"/>
    <lineage>
        <taxon>Eukaryota</taxon>
        <taxon>Metazoa</taxon>
        <taxon>Chordata</taxon>
        <taxon>Cephalochordata</taxon>
        <taxon>Leptocardii</taxon>
        <taxon>Amphioxiformes</taxon>
        <taxon>Branchiostomatidae</taxon>
        <taxon>Branchiostoma</taxon>
    </lineage>
</organism>
<feature type="region of interest" description="Disordered" evidence="2">
    <location>
        <begin position="887"/>
        <end position="1009"/>
    </location>
</feature>
<dbReference type="AlphaFoldDB" id="A0A9J7LKF3"/>
<evidence type="ECO:0000256" key="2">
    <source>
        <dbReference type="SAM" id="MobiDB-lite"/>
    </source>
</evidence>
<dbReference type="GO" id="GO:0005737">
    <property type="term" value="C:cytoplasm"/>
    <property type="evidence" value="ECO:0000318"/>
    <property type="project" value="GO_Central"/>
</dbReference>
<reference evidence="3" key="1">
    <citation type="journal article" date="2020" name="Nat. Ecol. Evol.">
        <title>Deeply conserved synteny resolves early events in vertebrate evolution.</title>
        <authorList>
            <person name="Simakov O."/>
            <person name="Marletaz F."/>
            <person name="Yue J.X."/>
            <person name="O'Connell B."/>
            <person name="Jenkins J."/>
            <person name="Brandt A."/>
            <person name="Calef R."/>
            <person name="Tung C.H."/>
            <person name="Huang T.K."/>
            <person name="Schmutz J."/>
            <person name="Satoh N."/>
            <person name="Yu J.K."/>
            <person name="Putnam N.H."/>
            <person name="Green R.E."/>
            <person name="Rokhsar D.S."/>
        </authorList>
    </citation>
    <scope>NUCLEOTIDE SEQUENCE [LARGE SCALE GENOMIC DNA]</scope>
    <source>
        <strain evidence="3">S238N-H82</strain>
    </source>
</reference>
<accession>A0A9J7LKF3</accession>
<sequence>MAAAVSSASRPELASHPVPSPPATPKASPAGSARKAGKGNSKEIVEQGGSPLPDLRTSDMAVDRTKPLPTSLQSDFIPEDLLFALTQPPPLKAKDNLLPPSRTKTQAVVPAGREAWKEPTPPRRPDNVWNFSRRSRYKHLTDNTICTCGAGKDISFLYDAVTAASEDKEPTPPTRDKYDRSSIRADAVKEVDKNIALPDSLIPDEYHIVKSKGVMGLEYHDDKFTTDKDDHEKHLTMFPSLRPSGRYEVVHLQKVMDDMLNKVGVEDDELEVKGPTQMHNLLELIRKEQKIYNIIFHELIRQVSVECSERGELLSNLRQRYATLLDKVPRQVKSLHAEVMAQRALDRRLTEELMRFKGSITSLTSELADVREHDRQVTREAQQAQEDLAVALTESEKNASLLSEYHDLYELQRRRLETHVIQLSEERELWSTAAYNLALKVIELNSLSTARRLYISEKAWCKLTSHFTILLGDKDTEELAIIQHHVETWRDLVTKFNLQLSAGDKNLKQKFNNMKEKLTAWSSEIGKFVGETATTSATSYGKLPGPEMVKQLYDDISIWEDVISTEMETFAGDHLLGFQDQLAAMNKHMESWTDASLKVFNRHHTEDGSNYPDHEKMINLNEEVETLVKQYNIRVMGENGVAKEMIMLQNGYETWHNKLGNVGKGASLSDNDWYRLYEQFDTWITQVGNIVQLVGTTQREEDREAGKPHTSVTIEAVVKNVHMWLSSTMNGINSEDSKLAEQCDAIIFGYHDNSDCGTQTEPGGQKVAKLHTSMVHWMVQLLLKLAPDHTPKVTASLQGVSTAKELQETARELFDKLAKFSKYIVQCCQGIVMDLMQEKVDAGEEDADHEFRELKRVKSESQEWIRTAKLLLNELLGEESEFKFENLELPKEEGPGGSVPPSRDGRSLPPTREGHGLSLPPTREGESRLTPGETPSTAVPGTPADGERKEEETKSGDGQQSGEEKKPEEDTTQMQVIGHDDNVHPQSLEDKPKEAVGEGIAVSRPDTPQTKKAYEALAAVDALQKQLLDTEERAQTSEEKVSTLEEELRKAKERIRDLERRTGTPGPTPDAEGAEPETPRSTDDPDDRPTTPSRKEKHKKKPHKKK</sequence>
<feature type="compositionally biased region" description="Basic and acidic residues" evidence="2">
    <location>
        <begin position="1077"/>
        <end position="1089"/>
    </location>
</feature>
<evidence type="ECO:0000313" key="4">
    <source>
        <dbReference type="RefSeq" id="XP_035683793.1"/>
    </source>
</evidence>
<feature type="region of interest" description="Disordered" evidence="2">
    <location>
        <begin position="1"/>
        <end position="58"/>
    </location>
</feature>
<feature type="region of interest" description="Disordered" evidence="2">
    <location>
        <begin position="92"/>
        <end position="129"/>
    </location>
</feature>
<feature type="compositionally biased region" description="Basic and acidic residues" evidence="2">
    <location>
        <begin position="1030"/>
        <end position="1062"/>
    </location>
</feature>
<proteinExistence type="predicted"/>